<gene>
    <name evidence="2" type="ORF">E3P86_01246</name>
</gene>
<evidence type="ECO:0000313" key="2">
    <source>
        <dbReference type="EMBL" id="TIB39175.1"/>
    </source>
</evidence>
<evidence type="ECO:0000313" key="3">
    <source>
        <dbReference type="Proteomes" id="UP000310689"/>
    </source>
</evidence>
<organism evidence="2 3">
    <name type="scientific">Wallemia ichthyophaga</name>
    <dbReference type="NCBI Taxonomy" id="245174"/>
    <lineage>
        <taxon>Eukaryota</taxon>
        <taxon>Fungi</taxon>
        <taxon>Dikarya</taxon>
        <taxon>Basidiomycota</taxon>
        <taxon>Wallemiomycotina</taxon>
        <taxon>Wallemiomycetes</taxon>
        <taxon>Wallemiales</taxon>
        <taxon>Wallemiaceae</taxon>
        <taxon>Wallemia</taxon>
    </lineage>
</organism>
<proteinExistence type="predicted"/>
<sequence>MPSFFSQGQDYAKKFTKSFKKHATDILRPPPTEDTWPLRVSYEPVRNYVTEERYEEELYTPKYIPTPEWLTQDHVIQHPRFRVPQEELPTTHASMIALEAEWWRQVGENMKDEREQEYKRAKRERLKEEKRNKREREEEYKRAKSARDVAVCSEAIQICNKLLEQKRKCKNNNLSLASLDPSDATICAEAARLCDEMLEEKGLRKNRKSSHALPVKGGFSMAGYSSAESRATGNSMDSRERVSTPVPFGIPLVEKVLAKKAHKVPVNNAQRAPLKDAKRTPSQCGRGDHRTLSEYLGIKVEGDGDELCTRHELWLRSEKEDEKEARYRAKHGIPDEEPEPVYARFLEKPTLYRPGYYDKSKREFRVF</sequence>
<dbReference type="EMBL" id="SPOI01000039">
    <property type="protein sequence ID" value="TIB39175.1"/>
    <property type="molecule type" value="Genomic_DNA"/>
</dbReference>
<accession>A0A4T0JFP1</accession>
<comment type="caution">
    <text evidence="2">The sequence shown here is derived from an EMBL/GenBank/DDBJ whole genome shotgun (WGS) entry which is preliminary data.</text>
</comment>
<name>A0A4T0JFP1_WALIC</name>
<dbReference type="Proteomes" id="UP000310689">
    <property type="component" value="Unassembled WGS sequence"/>
</dbReference>
<feature type="region of interest" description="Disordered" evidence="1">
    <location>
        <begin position="113"/>
        <end position="142"/>
    </location>
</feature>
<dbReference type="AlphaFoldDB" id="A0A4T0JFP1"/>
<reference evidence="2 3" key="1">
    <citation type="submission" date="2019-03" db="EMBL/GenBank/DDBJ databases">
        <title>Sequencing 23 genomes of Wallemia ichthyophaga.</title>
        <authorList>
            <person name="Gostincar C."/>
        </authorList>
    </citation>
    <scope>NUCLEOTIDE SEQUENCE [LARGE SCALE GENOMIC DNA]</scope>
    <source>
        <strain evidence="2 3">EXF-6200</strain>
    </source>
</reference>
<evidence type="ECO:0000256" key="1">
    <source>
        <dbReference type="SAM" id="MobiDB-lite"/>
    </source>
</evidence>
<protein>
    <submittedName>
        <fullName evidence="2">Uncharacterized protein</fullName>
    </submittedName>
</protein>